<reference evidence="2" key="1">
    <citation type="journal article" date="2021" name="PeerJ">
        <title>Extensive microbial diversity within the chicken gut microbiome revealed by metagenomics and culture.</title>
        <authorList>
            <person name="Gilroy R."/>
            <person name="Ravi A."/>
            <person name="Getino M."/>
            <person name="Pursley I."/>
            <person name="Horton D.L."/>
            <person name="Alikhan N.F."/>
            <person name="Baker D."/>
            <person name="Gharbi K."/>
            <person name="Hall N."/>
            <person name="Watson M."/>
            <person name="Adriaenssens E.M."/>
            <person name="Foster-Nyarko E."/>
            <person name="Jarju S."/>
            <person name="Secka A."/>
            <person name="Antonio M."/>
            <person name="Oren A."/>
            <person name="Chaudhuri R.R."/>
            <person name="La Ragione R."/>
            <person name="Hildebrand F."/>
            <person name="Pallen M.J."/>
        </authorList>
    </citation>
    <scope>NUCLEOTIDE SEQUENCE</scope>
    <source>
        <strain evidence="2">CHK179-7159</strain>
    </source>
</reference>
<evidence type="ECO:0000313" key="2">
    <source>
        <dbReference type="EMBL" id="HJA94042.1"/>
    </source>
</evidence>
<evidence type="ECO:0000313" key="3">
    <source>
        <dbReference type="Proteomes" id="UP000886858"/>
    </source>
</evidence>
<name>A0A9D2I8H8_9FIRM</name>
<organism evidence="2 3">
    <name type="scientific">Candidatus Eisenbergiella merdipullorum</name>
    <dbReference type="NCBI Taxonomy" id="2838553"/>
    <lineage>
        <taxon>Bacteria</taxon>
        <taxon>Bacillati</taxon>
        <taxon>Bacillota</taxon>
        <taxon>Clostridia</taxon>
        <taxon>Lachnospirales</taxon>
        <taxon>Lachnospiraceae</taxon>
        <taxon>Eisenbergiella</taxon>
    </lineage>
</organism>
<feature type="non-terminal residue" evidence="2">
    <location>
        <position position="38"/>
    </location>
</feature>
<dbReference type="EMBL" id="DWYY01000144">
    <property type="protein sequence ID" value="HJA94042.1"/>
    <property type="molecule type" value="Genomic_DNA"/>
</dbReference>
<sequence>MKNVLKRNQIMITALAIMIAVAGYLNFAGTKAGQEQLA</sequence>
<evidence type="ECO:0000256" key="1">
    <source>
        <dbReference type="SAM" id="Phobius"/>
    </source>
</evidence>
<accession>A0A9D2I8H8</accession>
<protein>
    <submittedName>
        <fullName evidence="2">SpoIIIAH-like family protein</fullName>
    </submittedName>
</protein>
<dbReference type="AlphaFoldDB" id="A0A9D2I8H8"/>
<reference evidence="2" key="2">
    <citation type="submission" date="2021-04" db="EMBL/GenBank/DDBJ databases">
        <authorList>
            <person name="Gilroy R."/>
        </authorList>
    </citation>
    <scope>NUCLEOTIDE SEQUENCE</scope>
    <source>
        <strain evidence="2">CHK179-7159</strain>
    </source>
</reference>
<gene>
    <name evidence="2" type="ORF">H9717_13195</name>
</gene>
<keyword evidence="1" id="KW-0472">Membrane</keyword>
<keyword evidence="1" id="KW-0812">Transmembrane</keyword>
<dbReference type="Proteomes" id="UP000886858">
    <property type="component" value="Unassembled WGS sequence"/>
</dbReference>
<proteinExistence type="predicted"/>
<comment type="caution">
    <text evidence="2">The sequence shown here is derived from an EMBL/GenBank/DDBJ whole genome shotgun (WGS) entry which is preliminary data.</text>
</comment>
<feature type="transmembrane region" description="Helical" evidence="1">
    <location>
        <begin position="12"/>
        <end position="29"/>
    </location>
</feature>
<keyword evidence="1" id="KW-1133">Transmembrane helix</keyword>